<feature type="transmembrane region" description="Helical" evidence="9">
    <location>
        <begin position="60"/>
        <end position="86"/>
    </location>
</feature>
<dbReference type="OrthoDB" id="6106139at2759"/>
<comment type="subcellular location">
    <subcellularLocation>
        <location evidence="1">Cell membrane</location>
        <topology evidence="1">Multi-pass membrane protein</topology>
    </subcellularLocation>
</comment>
<dbReference type="STRING" id="307972.A0A2G8LEV6"/>
<feature type="transmembrane region" description="Helical" evidence="9">
    <location>
        <begin position="181"/>
        <end position="210"/>
    </location>
</feature>
<feature type="transmembrane region" description="Helical" evidence="9">
    <location>
        <begin position="277"/>
        <end position="300"/>
    </location>
</feature>
<name>A0A2G8LEV6_STIJA</name>
<keyword evidence="3 9" id="KW-0812">Transmembrane</keyword>
<dbReference type="GO" id="GO:0004930">
    <property type="term" value="F:G protein-coupled receptor activity"/>
    <property type="evidence" value="ECO:0007669"/>
    <property type="project" value="UniProtKB-KW"/>
</dbReference>
<dbReference type="Gene3D" id="1.20.1070.10">
    <property type="entry name" value="Rhodopsin 7-helix transmembrane proteins"/>
    <property type="match status" value="1"/>
</dbReference>
<evidence type="ECO:0000259" key="10">
    <source>
        <dbReference type="PROSITE" id="PS50262"/>
    </source>
</evidence>
<dbReference type="AlphaFoldDB" id="A0A2G8LEV6"/>
<dbReference type="InterPro" id="IPR017452">
    <property type="entry name" value="GPCR_Rhodpsn_7TM"/>
</dbReference>
<evidence type="ECO:0000256" key="4">
    <source>
        <dbReference type="ARBA" id="ARBA00022989"/>
    </source>
</evidence>
<dbReference type="PRINTS" id="PR00237">
    <property type="entry name" value="GPCRRHODOPSN"/>
</dbReference>
<protein>
    <submittedName>
        <fullName evidence="11">Putative adenosine receptor A3-like</fullName>
    </submittedName>
</protein>
<dbReference type="Pfam" id="PF00001">
    <property type="entry name" value="7tm_1"/>
    <property type="match status" value="1"/>
</dbReference>
<keyword evidence="12" id="KW-1185">Reference proteome</keyword>
<dbReference type="PROSITE" id="PS50262">
    <property type="entry name" value="G_PROTEIN_RECEP_F1_2"/>
    <property type="match status" value="1"/>
</dbReference>
<evidence type="ECO:0000256" key="2">
    <source>
        <dbReference type="ARBA" id="ARBA00022475"/>
    </source>
</evidence>
<feature type="domain" description="G-protein coupled receptors family 1 profile" evidence="10">
    <location>
        <begin position="39"/>
        <end position="298"/>
    </location>
</feature>
<keyword evidence="5" id="KW-0297">G-protein coupled receptor</keyword>
<evidence type="ECO:0000256" key="8">
    <source>
        <dbReference type="ARBA" id="ARBA00023224"/>
    </source>
</evidence>
<dbReference type="Proteomes" id="UP000230750">
    <property type="component" value="Unassembled WGS sequence"/>
</dbReference>
<feature type="transmembrane region" description="Helical" evidence="9">
    <location>
        <begin position="140"/>
        <end position="161"/>
    </location>
</feature>
<reference evidence="11 12" key="1">
    <citation type="journal article" date="2017" name="PLoS Biol.">
        <title>The sea cucumber genome provides insights into morphological evolution and visceral regeneration.</title>
        <authorList>
            <person name="Zhang X."/>
            <person name="Sun L."/>
            <person name="Yuan J."/>
            <person name="Sun Y."/>
            <person name="Gao Y."/>
            <person name="Zhang L."/>
            <person name="Li S."/>
            <person name="Dai H."/>
            <person name="Hamel J.F."/>
            <person name="Liu C."/>
            <person name="Yu Y."/>
            <person name="Liu S."/>
            <person name="Lin W."/>
            <person name="Guo K."/>
            <person name="Jin S."/>
            <person name="Xu P."/>
            <person name="Storey K.B."/>
            <person name="Huan P."/>
            <person name="Zhang T."/>
            <person name="Zhou Y."/>
            <person name="Zhang J."/>
            <person name="Lin C."/>
            <person name="Li X."/>
            <person name="Xing L."/>
            <person name="Huo D."/>
            <person name="Sun M."/>
            <person name="Wang L."/>
            <person name="Mercier A."/>
            <person name="Li F."/>
            <person name="Yang H."/>
            <person name="Xiang J."/>
        </authorList>
    </citation>
    <scope>NUCLEOTIDE SEQUENCE [LARGE SCALE GENOMIC DNA]</scope>
    <source>
        <strain evidence="11">Shaxun</strain>
        <tissue evidence="11">Muscle</tissue>
    </source>
</reference>
<dbReference type="PANTHER" id="PTHR24249">
    <property type="entry name" value="HISTAMINE RECEPTOR-RELATED G-PROTEIN COUPLED RECEPTOR"/>
    <property type="match status" value="1"/>
</dbReference>
<feature type="transmembrane region" description="Helical" evidence="9">
    <location>
        <begin position="98"/>
        <end position="119"/>
    </location>
</feature>
<proteinExistence type="predicted"/>
<evidence type="ECO:0000313" key="11">
    <source>
        <dbReference type="EMBL" id="PIK58690.1"/>
    </source>
</evidence>
<dbReference type="CDD" id="cd00637">
    <property type="entry name" value="7tm_classA_rhodopsin-like"/>
    <property type="match status" value="1"/>
</dbReference>
<keyword evidence="2" id="KW-1003">Cell membrane</keyword>
<keyword evidence="4 9" id="KW-1133">Transmembrane helix</keyword>
<evidence type="ECO:0000256" key="3">
    <source>
        <dbReference type="ARBA" id="ARBA00022692"/>
    </source>
</evidence>
<dbReference type="SMART" id="SM01381">
    <property type="entry name" value="7TM_GPCR_Srsx"/>
    <property type="match status" value="1"/>
</dbReference>
<evidence type="ECO:0000256" key="7">
    <source>
        <dbReference type="ARBA" id="ARBA00023170"/>
    </source>
</evidence>
<keyword evidence="6 9" id="KW-0472">Membrane</keyword>
<gene>
    <name evidence="11" type="ORF">BSL78_04373</name>
</gene>
<comment type="caution">
    <text evidence="11">The sequence shown here is derived from an EMBL/GenBank/DDBJ whole genome shotgun (WGS) entry which is preliminary data.</text>
</comment>
<dbReference type="GO" id="GO:0005886">
    <property type="term" value="C:plasma membrane"/>
    <property type="evidence" value="ECO:0007669"/>
    <property type="project" value="UniProtKB-SubCell"/>
</dbReference>
<evidence type="ECO:0000256" key="1">
    <source>
        <dbReference type="ARBA" id="ARBA00004651"/>
    </source>
</evidence>
<dbReference type="EMBL" id="MRZV01000105">
    <property type="protein sequence ID" value="PIK58690.1"/>
    <property type="molecule type" value="Genomic_DNA"/>
</dbReference>
<evidence type="ECO:0000256" key="6">
    <source>
        <dbReference type="ARBA" id="ARBA00023136"/>
    </source>
</evidence>
<evidence type="ECO:0000256" key="5">
    <source>
        <dbReference type="ARBA" id="ARBA00023040"/>
    </source>
</evidence>
<sequence>MAMNSSNISEDTFYLRLGLFPLSLYLLAHGIVIFLTLVGNSVVIITIVKNRLIQTPNNIFLCGLAVADVLTGLIAVPSAMFVRVVISQLTCRAGSRPFFFVPAFVFCAVSVGHLIVITIDRLIAVSSPLKYHMYITKSKCKFIFASISIFGIGLGSMPAFGGLKHPNQWVCGNVPYKSGAVAGHSLLIAGFTPTILAILLCSYARIFVIAQRHLKEVSRRRLTGMDVDRVRYLESKSRMKATVTAVLVVLIFSICWLPMSVKLVVDVLYDPPVDVQFVYQTIVEILSFANSALNPIIYALRSKKYRDSFKVALSVLSNKKRGPTVGHDSVNRNISLSTSLTTGSSFGL</sequence>
<evidence type="ECO:0000313" key="12">
    <source>
        <dbReference type="Proteomes" id="UP000230750"/>
    </source>
</evidence>
<accession>A0A2G8LEV6</accession>
<feature type="transmembrane region" description="Helical" evidence="9">
    <location>
        <begin position="241"/>
        <end position="265"/>
    </location>
</feature>
<dbReference type="InterPro" id="IPR050569">
    <property type="entry name" value="TAAR"/>
</dbReference>
<organism evidence="11 12">
    <name type="scientific">Stichopus japonicus</name>
    <name type="common">Sea cucumber</name>
    <dbReference type="NCBI Taxonomy" id="307972"/>
    <lineage>
        <taxon>Eukaryota</taxon>
        <taxon>Metazoa</taxon>
        <taxon>Echinodermata</taxon>
        <taxon>Eleutherozoa</taxon>
        <taxon>Echinozoa</taxon>
        <taxon>Holothuroidea</taxon>
        <taxon>Aspidochirotacea</taxon>
        <taxon>Aspidochirotida</taxon>
        <taxon>Stichopodidae</taxon>
        <taxon>Apostichopus</taxon>
    </lineage>
</organism>
<dbReference type="SUPFAM" id="SSF81321">
    <property type="entry name" value="Family A G protein-coupled receptor-like"/>
    <property type="match status" value="1"/>
</dbReference>
<evidence type="ECO:0000256" key="9">
    <source>
        <dbReference type="SAM" id="Phobius"/>
    </source>
</evidence>
<feature type="transmembrane region" description="Helical" evidence="9">
    <location>
        <begin position="24"/>
        <end position="48"/>
    </location>
</feature>
<keyword evidence="8" id="KW-0807">Transducer</keyword>
<dbReference type="InterPro" id="IPR000276">
    <property type="entry name" value="GPCR_Rhodpsn"/>
</dbReference>
<keyword evidence="7 11" id="KW-0675">Receptor</keyword>